<sequence length="417" mass="41986">MSPLRVMVSRTREPAHCAAFARTERSTKDTTMADDTTPPTTSSSLPPGFEHRLYEAIKVQRPAVIAHIQAVRRANPDATPAEAIKIMESRYLAAVTTASAGVGGAAAVPGIGTAVALGLNVADLALFFELSALYALSVAEVHGLHVEDPERAKVIVLGMTLGEDSQGRVTQLVSGAVAGGARTASTMGVVGDVARAGAAASTGAWGDVVATAVPDGQLNPLMKQMLTTAAVKLGAKAGTGTVAKILPFGIGMVVGGAASFFFGKSVVLASRSAFSSVPTEWPADLDLPDLDGDGIPDPPRALIAMRAAADDAKGFGEDVWGKVSSGATTAGAVVGTGVSAAAATVSRPFRRVDIDGDGIADDPQALTAAKQVGGAVAGAAGALGGKVSGLIRRRSRSDVADPAVEGQPGSTEDATQE</sequence>
<evidence type="ECO:0008006" key="4">
    <source>
        <dbReference type="Google" id="ProtNLM"/>
    </source>
</evidence>
<keyword evidence="3" id="KW-1185">Reference proteome</keyword>
<dbReference type="EMBL" id="BMLM01000001">
    <property type="protein sequence ID" value="GGN83368.1"/>
    <property type="molecule type" value="Genomic_DNA"/>
</dbReference>
<evidence type="ECO:0000256" key="1">
    <source>
        <dbReference type="SAM" id="MobiDB-lite"/>
    </source>
</evidence>
<protein>
    <recommendedName>
        <fullName evidence="4">EcsC protein family protein</fullName>
    </recommendedName>
</protein>
<gene>
    <name evidence="2" type="ORF">GCM10010968_14050</name>
</gene>
<accession>A0ABQ2KI45</accession>
<feature type="region of interest" description="Disordered" evidence="1">
    <location>
        <begin position="393"/>
        <end position="417"/>
    </location>
</feature>
<comment type="caution">
    <text evidence="2">The sequence shown here is derived from an EMBL/GenBank/DDBJ whole genome shotgun (WGS) entry which is preliminary data.</text>
</comment>
<dbReference type="Proteomes" id="UP000626982">
    <property type="component" value="Unassembled WGS sequence"/>
</dbReference>
<reference evidence="3" key="1">
    <citation type="journal article" date="2019" name="Int. J. Syst. Evol. Microbiol.">
        <title>The Global Catalogue of Microorganisms (GCM) 10K type strain sequencing project: providing services to taxonomists for standard genome sequencing and annotation.</title>
        <authorList>
            <consortium name="The Broad Institute Genomics Platform"/>
            <consortium name="The Broad Institute Genome Sequencing Center for Infectious Disease"/>
            <person name="Wu L."/>
            <person name="Ma J."/>
        </authorList>
    </citation>
    <scope>NUCLEOTIDE SEQUENCE [LARGE SCALE GENOMIC DNA]</scope>
    <source>
        <strain evidence="3">CGMCC 1.6960</strain>
    </source>
</reference>
<feature type="region of interest" description="Disordered" evidence="1">
    <location>
        <begin position="23"/>
        <end position="47"/>
    </location>
</feature>
<feature type="compositionally biased region" description="Polar residues" evidence="1">
    <location>
        <begin position="408"/>
        <end position="417"/>
    </location>
</feature>
<feature type="compositionally biased region" description="Low complexity" evidence="1">
    <location>
        <begin position="29"/>
        <end position="47"/>
    </location>
</feature>
<organism evidence="2 3">
    <name type="scientific">Agrococcus terreus</name>
    <dbReference type="NCBI Taxonomy" id="574649"/>
    <lineage>
        <taxon>Bacteria</taxon>
        <taxon>Bacillati</taxon>
        <taxon>Actinomycetota</taxon>
        <taxon>Actinomycetes</taxon>
        <taxon>Micrococcales</taxon>
        <taxon>Microbacteriaceae</taxon>
        <taxon>Agrococcus</taxon>
    </lineage>
</organism>
<name>A0ABQ2KI45_9MICO</name>
<dbReference type="RefSeq" id="WP_188717467.1">
    <property type="nucleotide sequence ID" value="NZ_BMLM01000001.1"/>
</dbReference>
<evidence type="ECO:0000313" key="2">
    <source>
        <dbReference type="EMBL" id="GGN83368.1"/>
    </source>
</evidence>
<proteinExistence type="predicted"/>
<evidence type="ECO:0000313" key="3">
    <source>
        <dbReference type="Proteomes" id="UP000626982"/>
    </source>
</evidence>